<feature type="non-terminal residue" evidence="1">
    <location>
        <position position="209"/>
    </location>
</feature>
<name>A0A9P8Q464_WICPI</name>
<dbReference type="EMBL" id="JAEUBG010003018">
    <property type="protein sequence ID" value="KAH3683647.1"/>
    <property type="molecule type" value="Genomic_DNA"/>
</dbReference>
<proteinExistence type="predicted"/>
<organism evidence="1 2">
    <name type="scientific">Wickerhamomyces pijperi</name>
    <name type="common">Yeast</name>
    <name type="synonym">Pichia pijperi</name>
    <dbReference type="NCBI Taxonomy" id="599730"/>
    <lineage>
        <taxon>Eukaryota</taxon>
        <taxon>Fungi</taxon>
        <taxon>Dikarya</taxon>
        <taxon>Ascomycota</taxon>
        <taxon>Saccharomycotina</taxon>
        <taxon>Saccharomycetes</taxon>
        <taxon>Phaffomycetales</taxon>
        <taxon>Wickerhamomycetaceae</taxon>
        <taxon>Wickerhamomyces</taxon>
    </lineage>
</organism>
<reference evidence="1" key="2">
    <citation type="submission" date="2021-01" db="EMBL/GenBank/DDBJ databases">
        <authorList>
            <person name="Schikora-Tamarit M.A."/>
        </authorList>
    </citation>
    <scope>NUCLEOTIDE SEQUENCE</scope>
    <source>
        <strain evidence="1">CBS2887</strain>
    </source>
</reference>
<reference evidence="1" key="1">
    <citation type="journal article" date="2021" name="Open Biol.">
        <title>Shared evolutionary footprints suggest mitochondrial oxidative damage underlies multiple complex I losses in fungi.</title>
        <authorList>
            <person name="Schikora-Tamarit M.A."/>
            <person name="Marcet-Houben M."/>
            <person name="Nosek J."/>
            <person name="Gabaldon T."/>
        </authorList>
    </citation>
    <scope>NUCLEOTIDE SEQUENCE</scope>
    <source>
        <strain evidence="1">CBS2887</strain>
    </source>
</reference>
<gene>
    <name evidence="1" type="ORF">WICPIJ_005381</name>
</gene>
<accession>A0A9P8Q464</accession>
<keyword evidence="2" id="KW-1185">Reference proteome</keyword>
<protein>
    <submittedName>
        <fullName evidence="1">Uncharacterized protein</fullName>
    </submittedName>
</protein>
<comment type="caution">
    <text evidence="1">The sequence shown here is derived from an EMBL/GenBank/DDBJ whole genome shotgun (WGS) entry which is preliminary data.</text>
</comment>
<dbReference type="Proteomes" id="UP000774326">
    <property type="component" value="Unassembled WGS sequence"/>
</dbReference>
<evidence type="ECO:0000313" key="2">
    <source>
        <dbReference type="Proteomes" id="UP000774326"/>
    </source>
</evidence>
<sequence length="209" mass="23914">MASIEDFVFEQFKFASFPPQNLHYSRNSTAANEYEEPYLSQQNLQQQQFYVQQDFVLGQGRSLSQDSLMDIASPLQCNNINTTTGYAQQQQHQVLSMSQEPEVFSLTEAEGSAAAASGSSFNFLQGQAFRSEQHLYPQVDTTSVSPQELNVELLSTINTHFQPSQPVQFQQQQQHQHQQPTFMMPSYMQQPTMPQYNFRGRFYSEATIP</sequence>
<dbReference type="AlphaFoldDB" id="A0A9P8Q464"/>
<evidence type="ECO:0000313" key="1">
    <source>
        <dbReference type="EMBL" id="KAH3683647.1"/>
    </source>
</evidence>